<evidence type="ECO:0000259" key="3">
    <source>
        <dbReference type="PROSITE" id="PS50263"/>
    </source>
</evidence>
<dbReference type="EMBL" id="JAVRES010000023">
    <property type="protein sequence ID" value="MDT0439125.1"/>
    <property type="molecule type" value="Genomic_DNA"/>
</dbReference>
<dbReference type="PANTHER" id="PTHR23088">
    <property type="entry name" value="NITRILASE-RELATED"/>
    <property type="match status" value="1"/>
</dbReference>
<organism evidence="4 5">
    <name type="scientific">Streptomyces doudnae</name>
    <dbReference type="NCBI Taxonomy" id="3075536"/>
    <lineage>
        <taxon>Bacteria</taxon>
        <taxon>Bacillati</taxon>
        <taxon>Actinomycetota</taxon>
        <taxon>Actinomycetes</taxon>
        <taxon>Kitasatosporales</taxon>
        <taxon>Streptomycetaceae</taxon>
        <taxon>Streptomyces</taxon>
    </lineage>
</organism>
<evidence type="ECO:0000256" key="1">
    <source>
        <dbReference type="ARBA" id="ARBA00010613"/>
    </source>
</evidence>
<keyword evidence="4" id="KW-0378">Hydrolase</keyword>
<dbReference type="Gene3D" id="3.60.110.10">
    <property type="entry name" value="Carbon-nitrogen hydrolase"/>
    <property type="match status" value="1"/>
</dbReference>
<reference evidence="5" key="1">
    <citation type="submission" date="2023-07" db="EMBL/GenBank/DDBJ databases">
        <title>30 novel species of actinomycetes from the DSMZ collection.</title>
        <authorList>
            <person name="Nouioui I."/>
        </authorList>
    </citation>
    <scope>NUCLEOTIDE SEQUENCE [LARGE SCALE GENOMIC DNA]</scope>
    <source>
        <strain evidence="5">DSM 41981</strain>
    </source>
</reference>
<evidence type="ECO:0000256" key="2">
    <source>
        <dbReference type="SAM" id="MobiDB-lite"/>
    </source>
</evidence>
<feature type="region of interest" description="Disordered" evidence="2">
    <location>
        <begin position="293"/>
        <end position="322"/>
    </location>
</feature>
<evidence type="ECO:0000313" key="4">
    <source>
        <dbReference type="EMBL" id="MDT0439125.1"/>
    </source>
</evidence>
<comment type="caution">
    <text evidence="4">The sequence shown here is derived from an EMBL/GenBank/DDBJ whole genome shotgun (WGS) entry which is preliminary data.</text>
</comment>
<dbReference type="Proteomes" id="UP001183535">
    <property type="component" value="Unassembled WGS sequence"/>
</dbReference>
<name>A0ABD5EXT5_9ACTN</name>
<evidence type="ECO:0000313" key="5">
    <source>
        <dbReference type="Proteomes" id="UP001183535"/>
    </source>
</evidence>
<dbReference type="RefSeq" id="WP_093833248.1">
    <property type="nucleotide sequence ID" value="NZ_JAVRES010000023.1"/>
</dbReference>
<proteinExistence type="inferred from homology"/>
<comment type="similarity">
    <text evidence="1">Belongs to the carbon-nitrogen hydrolase superfamily. NIT1/NIT2 family.</text>
</comment>
<dbReference type="Pfam" id="PF00795">
    <property type="entry name" value="CN_hydrolase"/>
    <property type="match status" value="1"/>
</dbReference>
<gene>
    <name evidence="4" type="ORF">RM877_31110</name>
</gene>
<dbReference type="InterPro" id="IPR036526">
    <property type="entry name" value="C-N_Hydrolase_sf"/>
</dbReference>
<feature type="domain" description="CN hydrolase" evidence="3">
    <location>
        <begin position="3"/>
        <end position="259"/>
    </location>
</feature>
<keyword evidence="5" id="KW-1185">Reference proteome</keyword>
<dbReference type="GO" id="GO:0016787">
    <property type="term" value="F:hydrolase activity"/>
    <property type="evidence" value="ECO:0007669"/>
    <property type="project" value="UniProtKB-KW"/>
</dbReference>
<dbReference type="PROSITE" id="PS50263">
    <property type="entry name" value="CN_HYDROLASE"/>
    <property type="match status" value="1"/>
</dbReference>
<dbReference type="InterPro" id="IPR003010">
    <property type="entry name" value="C-N_Hydrolase"/>
</dbReference>
<protein>
    <submittedName>
        <fullName evidence="4">Carbon-nitrogen hydrolase family protein</fullName>
    </submittedName>
</protein>
<dbReference type="PANTHER" id="PTHR23088:SF27">
    <property type="entry name" value="DEAMINATED GLUTATHIONE AMIDASE"/>
    <property type="match status" value="1"/>
</dbReference>
<dbReference type="AlphaFoldDB" id="A0ABD5EXT5"/>
<accession>A0ABD5EXT5</accession>
<feature type="compositionally biased region" description="Low complexity" evidence="2">
    <location>
        <begin position="293"/>
        <end position="305"/>
    </location>
</feature>
<sequence length="322" mass="32707">MGLTVALGQARSVPGDLAANLATAVRLVREASAAGARLLALPELFTCGYDPAAVAAAGPGLLLAAPPPGTVPADGSPLAPLARAAAGTGMWVVLGAALTAPGDDGSGGPAERRPANAVLVLDPAGAVRGRYAKAHLWGPERDVFAPGGELVAVEADGVRIGLGICYDAGFPEFARAHRRAGAHALLYCSAFAEGATEHRYDVYHPARAVENGVYTLVSNAVGDLAGERYFGRSGAWHPDGRPLTALGAGDGVRVVTVAPEETARVRAGLPYLDELRADLLGAATAPPSLTVLRSSAAASATPSRTTVHRPTGAPHAARLPRR</sequence>
<dbReference type="SUPFAM" id="SSF56317">
    <property type="entry name" value="Carbon-nitrogen hydrolase"/>
    <property type="match status" value="1"/>
</dbReference>
<dbReference type="CDD" id="cd07197">
    <property type="entry name" value="nitrilase"/>
    <property type="match status" value="1"/>
</dbReference>